<protein>
    <submittedName>
        <fullName evidence="1">18995_t:CDS:1</fullName>
    </submittedName>
</protein>
<sequence>MHHYNLLVTERIQPSWRKDFANEWKKFANREIKNSNKYFTNHANWVQHNNKYPFLYEAQQTIWQTIKNDLPNALANPEIEHCDYEKAEMNLIDLSMDEYDSNASDVEVTNNKAIELKEILAK</sequence>
<keyword evidence="2" id="KW-1185">Reference proteome</keyword>
<evidence type="ECO:0000313" key="2">
    <source>
        <dbReference type="Proteomes" id="UP000789405"/>
    </source>
</evidence>
<evidence type="ECO:0000313" key="1">
    <source>
        <dbReference type="EMBL" id="CAG8818238.1"/>
    </source>
</evidence>
<name>A0A9N9KC80_9GLOM</name>
<dbReference type="AlphaFoldDB" id="A0A9N9KC80"/>
<reference evidence="1" key="1">
    <citation type="submission" date="2021-06" db="EMBL/GenBank/DDBJ databases">
        <authorList>
            <person name="Kallberg Y."/>
            <person name="Tangrot J."/>
            <person name="Rosling A."/>
        </authorList>
    </citation>
    <scope>NUCLEOTIDE SEQUENCE</scope>
    <source>
        <strain evidence="1">MA453B</strain>
    </source>
</reference>
<proteinExistence type="predicted"/>
<gene>
    <name evidence="1" type="ORF">DERYTH_LOCUS26588</name>
</gene>
<comment type="caution">
    <text evidence="1">The sequence shown here is derived from an EMBL/GenBank/DDBJ whole genome shotgun (WGS) entry which is preliminary data.</text>
</comment>
<dbReference type="Proteomes" id="UP000789405">
    <property type="component" value="Unassembled WGS sequence"/>
</dbReference>
<dbReference type="EMBL" id="CAJVPY010056269">
    <property type="protein sequence ID" value="CAG8818238.1"/>
    <property type="molecule type" value="Genomic_DNA"/>
</dbReference>
<feature type="non-terminal residue" evidence="1">
    <location>
        <position position="122"/>
    </location>
</feature>
<organism evidence="1 2">
    <name type="scientific">Dentiscutata erythropus</name>
    <dbReference type="NCBI Taxonomy" id="1348616"/>
    <lineage>
        <taxon>Eukaryota</taxon>
        <taxon>Fungi</taxon>
        <taxon>Fungi incertae sedis</taxon>
        <taxon>Mucoromycota</taxon>
        <taxon>Glomeromycotina</taxon>
        <taxon>Glomeromycetes</taxon>
        <taxon>Diversisporales</taxon>
        <taxon>Gigasporaceae</taxon>
        <taxon>Dentiscutata</taxon>
    </lineage>
</organism>
<dbReference type="OrthoDB" id="2312346at2759"/>
<accession>A0A9N9KC80</accession>